<organism evidence="1 2">
    <name type="scientific">Massilia timonae</name>
    <dbReference type="NCBI Taxonomy" id="47229"/>
    <lineage>
        <taxon>Bacteria</taxon>
        <taxon>Pseudomonadati</taxon>
        <taxon>Pseudomonadota</taxon>
        <taxon>Betaproteobacteria</taxon>
        <taxon>Burkholderiales</taxon>
        <taxon>Oxalobacteraceae</taxon>
        <taxon>Telluria group</taxon>
        <taxon>Massilia</taxon>
    </lineage>
</organism>
<dbReference type="RefSeq" id="WP_071362246.1">
    <property type="nucleotide sequence ID" value="NZ_JRYB01000001.1"/>
</dbReference>
<reference evidence="1 2" key="1">
    <citation type="submission" date="2014-10" db="EMBL/GenBank/DDBJ databases">
        <authorList>
            <person name="Seo M.-J."/>
            <person name="Seok Y.J."/>
            <person name="Cha I.-T."/>
        </authorList>
    </citation>
    <scope>NUCLEOTIDE SEQUENCE [LARGE SCALE GENOMIC DNA]</scope>
    <source>
        <strain evidence="1 2">NEU</strain>
    </source>
</reference>
<name>A0A1S2N550_9BURK</name>
<accession>A0A1S2N550</accession>
<comment type="caution">
    <text evidence="1">The sequence shown here is derived from an EMBL/GenBank/DDBJ whole genome shotgun (WGS) entry which is preliminary data.</text>
</comment>
<proteinExistence type="predicted"/>
<sequence length="80" mass="9395">MHIEPKTHYKGYTIVANPVETIRRRFMAIFTIYESEHATFPLCHDQAMGSKGFLTAQEAINESFDNARKWIDHRHIPQIH</sequence>
<dbReference type="AlphaFoldDB" id="A0A1S2N550"/>
<dbReference type="Proteomes" id="UP000180246">
    <property type="component" value="Unassembled WGS sequence"/>
</dbReference>
<protein>
    <submittedName>
        <fullName evidence="1">Uncharacterized protein</fullName>
    </submittedName>
</protein>
<dbReference type="EMBL" id="JRYB01000001">
    <property type="protein sequence ID" value="OIJ39684.1"/>
    <property type="molecule type" value="Genomic_DNA"/>
</dbReference>
<evidence type="ECO:0000313" key="2">
    <source>
        <dbReference type="Proteomes" id="UP000180246"/>
    </source>
</evidence>
<evidence type="ECO:0000313" key="1">
    <source>
        <dbReference type="EMBL" id="OIJ39684.1"/>
    </source>
</evidence>
<gene>
    <name evidence="1" type="ORF">LO55_3275</name>
</gene>